<keyword evidence="1" id="KW-0479">Metal-binding</keyword>
<dbReference type="PANTHER" id="PTHR22789">
    <property type="entry name" value="FUCULOSE PHOSPHATE ALDOLASE"/>
    <property type="match status" value="1"/>
</dbReference>
<dbReference type="Proteomes" id="UP000886101">
    <property type="component" value="Unassembled WGS sequence"/>
</dbReference>
<dbReference type="GO" id="GO:0019323">
    <property type="term" value="P:pentose catabolic process"/>
    <property type="evidence" value="ECO:0007669"/>
    <property type="project" value="TreeGrafter"/>
</dbReference>
<comment type="caution">
    <text evidence="4">The sequence shown here is derived from an EMBL/GenBank/DDBJ whole genome shotgun (WGS) entry which is preliminary data.</text>
</comment>
<proteinExistence type="predicted"/>
<dbReference type="GO" id="GO:0005829">
    <property type="term" value="C:cytosol"/>
    <property type="evidence" value="ECO:0007669"/>
    <property type="project" value="TreeGrafter"/>
</dbReference>
<dbReference type="EMBL" id="DROK01000301">
    <property type="protein sequence ID" value="HHI98203.1"/>
    <property type="molecule type" value="Genomic_DNA"/>
</dbReference>
<dbReference type="InterPro" id="IPR001303">
    <property type="entry name" value="Aldolase_II/adducin_N"/>
</dbReference>
<reference evidence="4" key="1">
    <citation type="journal article" date="2020" name="mSystems">
        <title>Genome- and Community-Level Interaction Insights into Carbon Utilization and Element Cycling Functions of Hydrothermarchaeota in Hydrothermal Sediment.</title>
        <authorList>
            <person name="Zhou Z."/>
            <person name="Liu Y."/>
            <person name="Xu W."/>
            <person name="Pan J."/>
            <person name="Luo Z.H."/>
            <person name="Li M."/>
        </authorList>
    </citation>
    <scope>NUCLEOTIDE SEQUENCE [LARGE SCALE GENOMIC DNA]</scope>
    <source>
        <strain evidence="4">HyVt-533</strain>
    </source>
</reference>
<evidence type="ECO:0000259" key="3">
    <source>
        <dbReference type="SMART" id="SM01007"/>
    </source>
</evidence>
<name>A0A7V5P1J0_9BACT</name>
<keyword evidence="2" id="KW-0456">Lyase</keyword>
<protein>
    <submittedName>
        <fullName evidence="4">Class II aldolase/adducin family protein</fullName>
    </submittedName>
</protein>
<dbReference type="InterPro" id="IPR036409">
    <property type="entry name" value="Aldolase_II/adducin_N_sf"/>
</dbReference>
<evidence type="ECO:0000256" key="2">
    <source>
        <dbReference type="ARBA" id="ARBA00023239"/>
    </source>
</evidence>
<dbReference type="InterPro" id="IPR050197">
    <property type="entry name" value="Aldolase_class_II_sugar_metab"/>
</dbReference>
<evidence type="ECO:0000256" key="1">
    <source>
        <dbReference type="ARBA" id="ARBA00022723"/>
    </source>
</evidence>
<gene>
    <name evidence="4" type="ORF">ENJ96_10220</name>
</gene>
<organism evidence="4">
    <name type="scientific">Thermodesulfatator atlanticus</name>
    <dbReference type="NCBI Taxonomy" id="501497"/>
    <lineage>
        <taxon>Bacteria</taxon>
        <taxon>Pseudomonadati</taxon>
        <taxon>Thermodesulfobacteriota</taxon>
        <taxon>Thermodesulfobacteria</taxon>
        <taxon>Thermodesulfobacteriales</taxon>
        <taxon>Thermodesulfatatoraceae</taxon>
        <taxon>Thermodesulfatator</taxon>
    </lineage>
</organism>
<dbReference type="SUPFAM" id="SSF53639">
    <property type="entry name" value="AraD/HMP-PK domain-like"/>
    <property type="match status" value="1"/>
</dbReference>
<feature type="domain" description="Class II aldolase/adducin N-terminal" evidence="3">
    <location>
        <begin position="6"/>
        <end position="180"/>
    </location>
</feature>
<evidence type="ECO:0000313" key="4">
    <source>
        <dbReference type="EMBL" id="HHI98203.1"/>
    </source>
</evidence>
<accession>A0A7V5P1J0</accession>
<dbReference type="SMART" id="SM01007">
    <property type="entry name" value="Aldolase_II"/>
    <property type="match status" value="1"/>
</dbReference>
<dbReference type="PANTHER" id="PTHR22789:SF0">
    <property type="entry name" value="3-OXO-TETRONATE 4-PHOSPHATE DECARBOXYLASE-RELATED"/>
    <property type="match status" value="1"/>
</dbReference>
<dbReference type="GO" id="GO:0016832">
    <property type="term" value="F:aldehyde-lyase activity"/>
    <property type="evidence" value="ECO:0007669"/>
    <property type="project" value="TreeGrafter"/>
</dbReference>
<dbReference type="AlphaFoldDB" id="A0A7V5P1J0"/>
<dbReference type="GO" id="GO:0046872">
    <property type="term" value="F:metal ion binding"/>
    <property type="evidence" value="ECO:0007669"/>
    <property type="project" value="UniProtKB-KW"/>
</dbReference>
<dbReference type="Gene3D" id="3.40.225.10">
    <property type="entry name" value="Class II aldolase/adducin N-terminal domain"/>
    <property type="match status" value="1"/>
</dbReference>
<sequence>MRFPRTALAEYAQRAAAEKLLTGPEGNLSLRLKEKIYITPSNVFKEKLRPEDITVLDPSGKVIEGRAPSSEAALHLRVYENRPEVGAIIHAHPPYTLALSLAGEDFSQAFLAETVLYLGEIGVVPFLPPGSKELAEAVAQAAKDKEVLVLERHGAVALGRDLAQAFTRLLILEKTAQILYLARTLKKDLPPLTEEEVKALLSTTA</sequence>
<dbReference type="Pfam" id="PF00596">
    <property type="entry name" value="Aldolase_II"/>
    <property type="match status" value="1"/>
</dbReference>